<evidence type="ECO:0000313" key="1">
    <source>
        <dbReference type="EMBL" id="KAF7503810.1"/>
    </source>
</evidence>
<dbReference type="AlphaFoldDB" id="A0A8H7AEM1"/>
<name>A0A8H7AEM1_9EURO</name>
<dbReference type="InterPro" id="IPR016035">
    <property type="entry name" value="Acyl_Trfase/lysoPLipase"/>
</dbReference>
<dbReference type="Gene3D" id="3.40.366.10">
    <property type="entry name" value="Malonyl-Coenzyme A Acyl Carrier Protein, domain 2"/>
    <property type="match status" value="1"/>
</dbReference>
<keyword evidence="2" id="KW-1185">Reference proteome</keyword>
<dbReference type="GO" id="GO:0016740">
    <property type="term" value="F:transferase activity"/>
    <property type="evidence" value="ECO:0007669"/>
    <property type="project" value="InterPro"/>
</dbReference>
<dbReference type="Proteomes" id="UP000606974">
    <property type="component" value="Unassembled WGS sequence"/>
</dbReference>
<dbReference type="SUPFAM" id="SSF52151">
    <property type="entry name" value="FabD/lysophospholipase-like"/>
    <property type="match status" value="1"/>
</dbReference>
<comment type="caution">
    <text evidence="1">The sequence shown here is derived from an EMBL/GenBank/DDBJ whole genome shotgun (WGS) entry which is preliminary data.</text>
</comment>
<reference evidence="1" key="1">
    <citation type="submission" date="2020-02" db="EMBL/GenBank/DDBJ databases">
        <authorList>
            <person name="Palmer J.M."/>
        </authorList>
    </citation>
    <scope>NUCLEOTIDE SEQUENCE</scope>
    <source>
        <strain evidence="1">EPUS1.4</strain>
        <tissue evidence="1">Thallus</tissue>
    </source>
</reference>
<evidence type="ECO:0000313" key="2">
    <source>
        <dbReference type="Proteomes" id="UP000606974"/>
    </source>
</evidence>
<protein>
    <submittedName>
        <fullName evidence="1">Uncharacterized protein</fullName>
    </submittedName>
</protein>
<dbReference type="InterPro" id="IPR001227">
    <property type="entry name" value="Ac_transferase_dom_sf"/>
</dbReference>
<organism evidence="1 2">
    <name type="scientific">Endocarpon pusillum</name>
    <dbReference type="NCBI Taxonomy" id="364733"/>
    <lineage>
        <taxon>Eukaryota</taxon>
        <taxon>Fungi</taxon>
        <taxon>Dikarya</taxon>
        <taxon>Ascomycota</taxon>
        <taxon>Pezizomycotina</taxon>
        <taxon>Eurotiomycetes</taxon>
        <taxon>Chaetothyriomycetidae</taxon>
        <taxon>Verrucariales</taxon>
        <taxon>Verrucariaceae</taxon>
        <taxon>Endocarpon</taxon>
    </lineage>
</organism>
<dbReference type="EMBL" id="JAACFV010000161">
    <property type="protein sequence ID" value="KAF7503810.1"/>
    <property type="molecule type" value="Genomic_DNA"/>
</dbReference>
<dbReference type="Gene3D" id="3.30.70.3290">
    <property type="match status" value="1"/>
</dbReference>
<dbReference type="OrthoDB" id="4510994at2759"/>
<accession>A0A8H7AEM1</accession>
<sequence length="89" mass="10008">MLGSLKQNPVLSLDKLSFTTTARRLHHQLRVMLTGSSAEEVCTQIEAALCDQTGMTKIVFTFTGQGVQYPVIGKDLFDNFSLFRTEMHR</sequence>
<gene>
    <name evidence="1" type="ORF">GJ744_003251</name>
</gene>
<proteinExistence type="predicted"/>